<dbReference type="KEGG" id="fse:DI487_03465"/>
<evidence type="ECO:0000256" key="1">
    <source>
        <dbReference type="ARBA" id="ARBA00007274"/>
    </source>
</evidence>
<keyword evidence="6" id="KW-0812">Transmembrane</keyword>
<dbReference type="Pfam" id="PF00132">
    <property type="entry name" value="Hexapep"/>
    <property type="match status" value="1"/>
</dbReference>
<dbReference type="SUPFAM" id="SSF51161">
    <property type="entry name" value="Trimeric LpxA-like enzymes"/>
    <property type="match status" value="1"/>
</dbReference>
<comment type="catalytic activity">
    <reaction evidence="5">
        <text>L-serine + acetyl-CoA = O-acetyl-L-serine + CoA</text>
        <dbReference type="Rhea" id="RHEA:24560"/>
        <dbReference type="ChEBI" id="CHEBI:33384"/>
        <dbReference type="ChEBI" id="CHEBI:57287"/>
        <dbReference type="ChEBI" id="CHEBI:57288"/>
        <dbReference type="ChEBI" id="CHEBI:58340"/>
        <dbReference type="EC" id="2.3.1.30"/>
    </reaction>
</comment>
<protein>
    <recommendedName>
        <fullName evidence="5">Serine acetyltransferase</fullName>
        <ecNumber evidence="5">2.3.1.30</ecNumber>
    </recommendedName>
</protein>
<dbReference type="InterPro" id="IPR001451">
    <property type="entry name" value="Hexapep"/>
</dbReference>
<dbReference type="InterPro" id="IPR018357">
    <property type="entry name" value="Hexapep_transf_CS"/>
</dbReference>
<dbReference type="PROSITE" id="PS00101">
    <property type="entry name" value="HEXAPEP_TRANSFERASES"/>
    <property type="match status" value="1"/>
</dbReference>
<dbReference type="InterPro" id="IPR005881">
    <property type="entry name" value="Ser_O-AcTrfase"/>
</dbReference>
<evidence type="ECO:0000256" key="2">
    <source>
        <dbReference type="ARBA" id="ARBA00022679"/>
    </source>
</evidence>
<dbReference type="PANTHER" id="PTHR42811">
    <property type="entry name" value="SERINE ACETYLTRANSFERASE"/>
    <property type="match status" value="1"/>
</dbReference>
<feature type="transmembrane region" description="Helical" evidence="6">
    <location>
        <begin position="20"/>
        <end position="37"/>
    </location>
</feature>
<keyword evidence="8" id="KW-1185">Reference proteome</keyword>
<proteinExistence type="inferred from homology"/>
<name>A0A2U8QS74_9FLAO</name>
<dbReference type="PIRSF" id="PIRSF000441">
    <property type="entry name" value="CysE"/>
    <property type="match status" value="1"/>
</dbReference>
<comment type="similarity">
    <text evidence="1 5">Belongs to the transferase hexapeptide repeat family.</text>
</comment>
<dbReference type="InterPro" id="IPR011004">
    <property type="entry name" value="Trimer_LpxA-like_sf"/>
</dbReference>
<dbReference type="CDD" id="cd03354">
    <property type="entry name" value="LbH_SAT"/>
    <property type="match status" value="1"/>
</dbReference>
<dbReference type="GO" id="GO:0005737">
    <property type="term" value="C:cytoplasm"/>
    <property type="evidence" value="ECO:0007669"/>
    <property type="project" value="InterPro"/>
</dbReference>
<keyword evidence="2 5" id="KW-0808">Transferase</keyword>
<dbReference type="GO" id="GO:0009001">
    <property type="term" value="F:serine O-acetyltransferase activity"/>
    <property type="evidence" value="ECO:0007669"/>
    <property type="project" value="UniProtKB-EC"/>
</dbReference>
<evidence type="ECO:0000313" key="7">
    <source>
        <dbReference type="EMBL" id="AWM13012.1"/>
    </source>
</evidence>
<dbReference type="EC" id="2.3.1.30" evidence="5"/>
<gene>
    <name evidence="7" type="ORF">DI487_03465</name>
</gene>
<keyword evidence="6" id="KW-0472">Membrane</keyword>
<dbReference type="OrthoDB" id="9814490at2"/>
<dbReference type="Proteomes" id="UP000245429">
    <property type="component" value="Chromosome"/>
</dbReference>
<organism evidence="7 8">
    <name type="scientific">Flavobacterium sediminis</name>
    <dbReference type="NCBI Taxonomy" id="2201181"/>
    <lineage>
        <taxon>Bacteria</taxon>
        <taxon>Pseudomonadati</taxon>
        <taxon>Bacteroidota</taxon>
        <taxon>Flavobacteriia</taxon>
        <taxon>Flavobacteriales</taxon>
        <taxon>Flavobacteriaceae</taxon>
        <taxon>Flavobacterium</taxon>
    </lineage>
</organism>
<dbReference type="EMBL" id="CP029463">
    <property type="protein sequence ID" value="AWM13012.1"/>
    <property type="molecule type" value="Genomic_DNA"/>
</dbReference>
<accession>A0A2U8QS74</accession>
<dbReference type="Gene3D" id="2.160.10.10">
    <property type="entry name" value="Hexapeptide repeat proteins"/>
    <property type="match status" value="1"/>
</dbReference>
<evidence type="ECO:0000256" key="6">
    <source>
        <dbReference type="SAM" id="Phobius"/>
    </source>
</evidence>
<dbReference type="AlphaFoldDB" id="A0A2U8QS74"/>
<reference evidence="7 8" key="1">
    <citation type="submission" date="2018-05" db="EMBL/GenBank/DDBJ databases">
        <title>Flavobacterium sp. MEBiC07310.</title>
        <authorList>
            <person name="Baek K."/>
        </authorList>
    </citation>
    <scope>NUCLEOTIDE SEQUENCE [LARGE SCALE GENOMIC DNA]</scope>
    <source>
        <strain evidence="7 8">MEBiC07310</strain>
    </source>
</reference>
<keyword evidence="3" id="KW-0677">Repeat</keyword>
<keyword evidence="6" id="KW-1133">Transmembrane helix</keyword>
<evidence type="ECO:0000313" key="8">
    <source>
        <dbReference type="Proteomes" id="UP000245429"/>
    </source>
</evidence>
<keyword evidence="4 5" id="KW-0012">Acyltransferase</keyword>
<dbReference type="InterPro" id="IPR045304">
    <property type="entry name" value="LbH_SAT"/>
</dbReference>
<evidence type="ECO:0000256" key="5">
    <source>
        <dbReference type="PIRNR" id="PIRNR000441"/>
    </source>
</evidence>
<evidence type="ECO:0000256" key="4">
    <source>
        <dbReference type="ARBA" id="ARBA00023315"/>
    </source>
</evidence>
<evidence type="ECO:0000256" key="3">
    <source>
        <dbReference type="ARBA" id="ARBA00022737"/>
    </source>
</evidence>
<sequence length="183" mass="19573">MSWAGLIATDYKKYKKYGGNFFSIVFLTQGFWAIMQYRIAHTVYRMRVPLLKQILQLFMLLWQKGIEITTGISIPASAVIGHSFYIGHFGGIILNANVLMGDNCNISQGVTIGVSGQGSKRGVPIIGDEVYIGANAVLAGKIAIGNKAVIGACSLVTTDVPENAVMLGVPAVKISDKGSTGYI</sequence>
<dbReference type="GO" id="GO:0006535">
    <property type="term" value="P:cysteine biosynthetic process from serine"/>
    <property type="evidence" value="ECO:0007669"/>
    <property type="project" value="InterPro"/>
</dbReference>